<dbReference type="Pfam" id="PF07589">
    <property type="entry name" value="PEP-CTERM"/>
    <property type="match status" value="1"/>
</dbReference>
<keyword evidence="1" id="KW-0732">Signal</keyword>
<evidence type="ECO:0000313" key="3">
    <source>
        <dbReference type="EMBL" id="MCZ0866698.1"/>
    </source>
</evidence>
<gene>
    <name evidence="3" type="ORF">O0V09_15910</name>
</gene>
<reference evidence="3 4" key="1">
    <citation type="submission" date="2022-12" db="EMBL/GenBank/DDBJ databases">
        <title>Dasania phycosphaerae sp. nov., isolated from particulate material of the south coast of Korea.</title>
        <authorList>
            <person name="Jiang Y."/>
        </authorList>
    </citation>
    <scope>NUCLEOTIDE SEQUENCE [LARGE SCALE GENOMIC DNA]</scope>
    <source>
        <strain evidence="3 4">GY-19</strain>
    </source>
</reference>
<accession>A0A9J6RQQ9</accession>
<dbReference type="EMBL" id="JAPTGG010000015">
    <property type="protein sequence ID" value="MCZ0866698.1"/>
    <property type="molecule type" value="Genomic_DNA"/>
</dbReference>
<organism evidence="3 4">
    <name type="scientific">Dasania phycosphaerae</name>
    <dbReference type="NCBI Taxonomy" id="2950436"/>
    <lineage>
        <taxon>Bacteria</taxon>
        <taxon>Pseudomonadati</taxon>
        <taxon>Pseudomonadota</taxon>
        <taxon>Gammaproteobacteria</taxon>
        <taxon>Cellvibrionales</taxon>
        <taxon>Spongiibacteraceae</taxon>
        <taxon>Dasania</taxon>
    </lineage>
</organism>
<feature type="signal peptide" evidence="1">
    <location>
        <begin position="1"/>
        <end position="24"/>
    </location>
</feature>
<dbReference type="NCBIfam" id="TIGR02595">
    <property type="entry name" value="PEP_CTERM"/>
    <property type="match status" value="1"/>
</dbReference>
<comment type="caution">
    <text evidence="3">The sequence shown here is derived from an EMBL/GenBank/DDBJ whole genome shotgun (WGS) entry which is preliminary data.</text>
</comment>
<name>A0A9J6RQQ9_9GAMM</name>
<dbReference type="RefSeq" id="WP_258332727.1">
    <property type="nucleotide sequence ID" value="NZ_JAPTGG010000015.1"/>
</dbReference>
<evidence type="ECO:0000256" key="1">
    <source>
        <dbReference type="SAM" id="SignalP"/>
    </source>
</evidence>
<keyword evidence="4" id="KW-1185">Reference proteome</keyword>
<dbReference type="InterPro" id="IPR013424">
    <property type="entry name" value="Ice-binding_C"/>
</dbReference>
<evidence type="ECO:0000313" key="4">
    <source>
        <dbReference type="Proteomes" id="UP001069090"/>
    </source>
</evidence>
<protein>
    <submittedName>
        <fullName evidence="3">PEP-CTERM sorting domain-containing protein</fullName>
    </submittedName>
</protein>
<dbReference type="AlphaFoldDB" id="A0A9J6RQQ9"/>
<feature type="chain" id="PRO_5039887949" evidence="1">
    <location>
        <begin position="25"/>
        <end position="255"/>
    </location>
</feature>
<dbReference type="Proteomes" id="UP001069090">
    <property type="component" value="Unassembled WGS sequence"/>
</dbReference>
<proteinExistence type="predicted"/>
<evidence type="ECO:0000259" key="2">
    <source>
        <dbReference type="Pfam" id="PF07589"/>
    </source>
</evidence>
<sequence>MAFLKNIMSAAALIGAFTAGTANAAYIPDTYLGKDTNYGYGDKSTDYSNTDKIGSSRYEVYGAQVGLTGSILEVLIDTNFYANDPYEYFGDLFISTNGYNPVANSSNDFGAIASGPNSIQGSQAGAPGEIWELAFDTSAMQLLSLDGSEILDLGTTKQGQEVRVNSGGTAIANNQSSFSEEGSVQGLQGSNVLKYTIDLSFLGQSYFDDPDLAIHWTMFCGNDVFEAPVSEPGSLALLSLGLIGLGAIRRKSAKR</sequence>
<feature type="domain" description="Ice-binding protein C-terminal" evidence="2">
    <location>
        <begin position="228"/>
        <end position="251"/>
    </location>
</feature>